<reference evidence="2" key="1">
    <citation type="journal article" date="2019" name="Int. J. Syst. Evol. Microbiol.">
        <title>The Global Catalogue of Microorganisms (GCM) 10K type strain sequencing project: providing services to taxonomists for standard genome sequencing and annotation.</title>
        <authorList>
            <consortium name="The Broad Institute Genomics Platform"/>
            <consortium name="The Broad Institute Genome Sequencing Center for Infectious Disease"/>
            <person name="Wu L."/>
            <person name="Ma J."/>
        </authorList>
    </citation>
    <scope>NUCLEOTIDE SEQUENCE [LARGE SCALE GENOMIC DNA]</scope>
    <source>
        <strain evidence="2">JCM 6833</strain>
    </source>
</reference>
<name>A0ABP6CFN0_9ACTN</name>
<organism evidence="1 2">
    <name type="scientific">Actinomadura fulvescens</name>
    <dbReference type="NCBI Taxonomy" id="46160"/>
    <lineage>
        <taxon>Bacteria</taxon>
        <taxon>Bacillati</taxon>
        <taxon>Actinomycetota</taxon>
        <taxon>Actinomycetes</taxon>
        <taxon>Streptosporangiales</taxon>
        <taxon>Thermomonosporaceae</taxon>
        <taxon>Actinomadura</taxon>
    </lineage>
</organism>
<proteinExistence type="predicted"/>
<accession>A0ABP6CFN0</accession>
<protein>
    <submittedName>
        <fullName evidence="1">Uncharacterized protein</fullName>
    </submittedName>
</protein>
<sequence>MTTDATPPPMPERWRITVPALSDAFQVEMRKDDSTRGLWWGNQEVGIAERCAGDRWAASGRDGESLLNGQADDHLFADSDNALIRARDAWRARPVRVSEILSDDYWIEDRPLGGVTSLWLGRIHLGYVRPKMNGMYLAYTTDDKPIHTDDAVKYNVYADQDQGLKAVQHAWRTHLRRILRLPLAHDQ</sequence>
<evidence type="ECO:0000313" key="1">
    <source>
        <dbReference type="EMBL" id="GAA2618610.1"/>
    </source>
</evidence>
<evidence type="ECO:0000313" key="2">
    <source>
        <dbReference type="Proteomes" id="UP001501509"/>
    </source>
</evidence>
<dbReference type="EMBL" id="BAAATD010000009">
    <property type="protein sequence ID" value="GAA2618610.1"/>
    <property type="molecule type" value="Genomic_DNA"/>
</dbReference>
<gene>
    <name evidence="1" type="ORF">GCM10010411_62610</name>
</gene>
<comment type="caution">
    <text evidence="1">The sequence shown here is derived from an EMBL/GenBank/DDBJ whole genome shotgun (WGS) entry which is preliminary data.</text>
</comment>
<keyword evidence="2" id="KW-1185">Reference proteome</keyword>
<dbReference type="Proteomes" id="UP001501509">
    <property type="component" value="Unassembled WGS sequence"/>
</dbReference>